<dbReference type="InParanoid" id="A0A136IR08"/>
<reference evidence="4" key="1">
    <citation type="submission" date="2016-02" db="EMBL/GenBank/DDBJ databases">
        <title>Draft genome sequence of Microdochium bolleyi, a fungal endophyte of beachgrass.</title>
        <authorList>
            <consortium name="DOE Joint Genome Institute"/>
            <person name="David A.S."/>
            <person name="May G."/>
            <person name="Haridas S."/>
            <person name="Lim J."/>
            <person name="Wang M."/>
            <person name="Labutti K."/>
            <person name="Lipzen A."/>
            <person name="Barry K."/>
            <person name="Grigoriev I.V."/>
        </authorList>
    </citation>
    <scope>NUCLEOTIDE SEQUENCE [LARGE SCALE GENOMIC DNA]</scope>
    <source>
        <strain evidence="4">J235TASD1</strain>
    </source>
</reference>
<feature type="compositionally biased region" description="Polar residues" evidence="1">
    <location>
        <begin position="159"/>
        <end position="181"/>
    </location>
</feature>
<dbReference type="AlphaFoldDB" id="A0A136IR08"/>
<proteinExistence type="predicted"/>
<dbReference type="InterPro" id="IPR018306">
    <property type="entry name" value="Phage_T5_Orf172_DNA-bd"/>
</dbReference>
<dbReference type="STRING" id="196109.A0A136IR08"/>
<protein>
    <submittedName>
        <fullName evidence="3">T5orf172 domain-domain-containing protein</fullName>
    </submittedName>
</protein>
<dbReference type="PANTHER" id="PTHR28094:SF1">
    <property type="entry name" value="MEIOTICALLY UP-REGULATED GENE 113 PROTEIN"/>
    <property type="match status" value="1"/>
</dbReference>
<organism evidence="3 4">
    <name type="scientific">Microdochium bolleyi</name>
    <dbReference type="NCBI Taxonomy" id="196109"/>
    <lineage>
        <taxon>Eukaryota</taxon>
        <taxon>Fungi</taxon>
        <taxon>Dikarya</taxon>
        <taxon>Ascomycota</taxon>
        <taxon>Pezizomycotina</taxon>
        <taxon>Sordariomycetes</taxon>
        <taxon>Xylariomycetidae</taxon>
        <taxon>Xylariales</taxon>
        <taxon>Microdochiaceae</taxon>
        <taxon>Microdochium</taxon>
    </lineage>
</organism>
<feature type="region of interest" description="Disordered" evidence="1">
    <location>
        <begin position="134"/>
        <end position="181"/>
    </location>
</feature>
<evidence type="ECO:0000256" key="1">
    <source>
        <dbReference type="SAM" id="MobiDB-lite"/>
    </source>
</evidence>
<keyword evidence="4" id="KW-1185">Reference proteome</keyword>
<name>A0A136IR08_9PEZI</name>
<evidence type="ECO:0000259" key="2">
    <source>
        <dbReference type="SMART" id="SM00974"/>
    </source>
</evidence>
<evidence type="ECO:0000313" key="3">
    <source>
        <dbReference type="EMBL" id="KXJ87316.1"/>
    </source>
</evidence>
<feature type="compositionally biased region" description="Basic and acidic residues" evidence="1">
    <location>
        <begin position="627"/>
        <end position="640"/>
    </location>
</feature>
<dbReference type="OrthoDB" id="4740599at2759"/>
<dbReference type="EMBL" id="KQ964263">
    <property type="protein sequence ID" value="KXJ87316.1"/>
    <property type="molecule type" value="Genomic_DNA"/>
</dbReference>
<dbReference type="Proteomes" id="UP000070501">
    <property type="component" value="Unassembled WGS sequence"/>
</dbReference>
<sequence>MNTPASTTMTTEPDASLIPSFHDFDPTAQQQCIFPTLRRSRCKWACNDTDNTRAQELYAHFTTSDELPDIGSLMDYAKANCCGPKPNGARHQNKIEDCGILLPLAERWQMEILRERLLQQSNEDAIIVSEPASVGTPSALAQSSESLGSGKGSDPRPESTASSPSATRSLPSAASHSSPTLLSVAPDELTGAHRVLRSNRGIHTSQAPPAMLSRFRPHAEEPDKTVALKMCEPLVKRDFKRGRLYIFSRDKDPGFCKIGWTANDVATRLEGWARCGYTPELIYSSESIPNAQRAETLVHYELIDEWRAERSCDGCKKSHQEWFEISKERAVAVAKRWVRVIQLGDLYSFDGRLTPRWEQIVEDATQNDTDITAQFLLAQGRPSPRPELPKVTPVTPQAIATNTLKIAPTATKSPNRYQVKPTVPRYAARVSTGDACAAIKVTPAMVPQDTGSKRTLLAAAVTTITATSTNGAAQGLGAAPSSNGTSCLQQPSTFRPGETCGCSYAAFCFTVPQAYGTRWPARGIPTAGSGSYRTCAASCDRNVYCDVFTYSGRTGRCFHYRSVGAWTVSYGDNQRVVFLSEAERIAAGVLVAYSCSGVCNETYGGGAGGGGGGGAMPVGGGTATAGKGKDGDTPKRYKLE</sequence>
<dbReference type="InterPro" id="IPR053006">
    <property type="entry name" value="Meiosis_regulatory"/>
</dbReference>
<evidence type="ECO:0000313" key="4">
    <source>
        <dbReference type="Proteomes" id="UP000070501"/>
    </source>
</evidence>
<feature type="region of interest" description="Disordered" evidence="1">
    <location>
        <begin position="618"/>
        <end position="640"/>
    </location>
</feature>
<dbReference type="PANTHER" id="PTHR28094">
    <property type="entry name" value="MEIOTICALLY UP-REGULATED GENE 113 PROTEIN"/>
    <property type="match status" value="1"/>
</dbReference>
<gene>
    <name evidence="3" type="ORF">Micbo1qcDRAFT_216378</name>
</gene>
<feature type="compositionally biased region" description="Polar residues" evidence="1">
    <location>
        <begin position="135"/>
        <end position="147"/>
    </location>
</feature>
<dbReference type="SMART" id="SM00974">
    <property type="entry name" value="T5orf172"/>
    <property type="match status" value="1"/>
</dbReference>
<feature type="domain" description="Bacteriophage T5 Orf172 DNA-binding" evidence="2">
    <location>
        <begin position="250"/>
        <end position="337"/>
    </location>
</feature>
<accession>A0A136IR08</accession>
<dbReference type="Pfam" id="PF10544">
    <property type="entry name" value="T5orf172"/>
    <property type="match status" value="1"/>
</dbReference>